<feature type="repeat" description="WD" evidence="7">
    <location>
        <begin position="88"/>
        <end position="129"/>
    </location>
</feature>
<dbReference type="InterPro" id="IPR001680">
    <property type="entry name" value="WD40_rpt"/>
</dbReference>
<evidence type="ECO:0000313" key="8">
    <source>
        <dbReference type="EMBL" id="KAG7470683.1"/>
    </source>
</evidence>
<dbReference type="PROSITE" id="PS50082">
    <property type="entry name" value="WD_REPEATS_2"/>
    <property type="match status" value="3"/>
</dbReference>
<dbReference type="AlphaFoldDB" id="A0A9D3T7X2"/>
<dbReference type="FunFam" id="2.130.10.10:FF:000181">
    <property type="entry name" value="Proteasomal ATPase associated factor 1"/>
    <property type="match status" value="1"/>
</dbReference>
<accession>A0A9D3T7X2</accession>
<dbReference type="PROSITE" id="PS50294">
    <property type="entry name" value="WD_REPEATS_REGION"/>
    <property type="match status" value="2"/>
</dbReference>
<dbReference type="InterPro" id="IPR036322">
    <property type="entry name" value="WD40_repeat_dom_sf"/>
</dbReference>
<name>A0A9D3T7X2_MEGAT</name>
<comment type="caution">
    <text evidence="8">The sequence shown here is derived from an EMBL/GenBank/DDBJ whole genome shotgun (WGS) entry which is preliminary data.</text>
</comment>
<comment type="similarity">
    <text evidence="4">Belongs to the WD repeat PAAF1/RPN14 family.</text>
</comment>
<keyword evidence="2" id="KW-0677">Repeat</keyword>
<dbReference type="GO" id="GO:0000502">
    <property type="term" value="C:proteasome complex"/>
    <property type="evidence" value="ECO:0007669"/>
    <property type="project" value="UniProtKB-KW"/>
</dbReference>
<dbReference type="FunFam" id="2.130.10.10:FF:000212">
    <property type="entry name" value="Proteasomal ATPase associated factor 1"/>
    <property type="match status" value="1"/>
</dbReference>
<feature type="repeat" description="WD" evidence="7">
    <location>
        <begin position="172"/>
        <end position="204"/>
    </location>
</feature>
<evidence type="ECO:0000313" key="9">
    <source>
        <dbReference type="Proteomes" id="UP001046870"/>
    </source>
</evidence>
<protein>
    <recommendedName>
        <fullName evidence="5">Proteasomal ATPase-associated factor 1</fullName>
    </recommendedName>
    <alternativeName>
        <fullName evidence="6">WD repeat-containing protein 71</fullName>
    </alternativeName>
</protein>
<dbReference type="PANTHER" id="PTHR19857">
    <property type="entry name" value="MITOCHONDRIAL DIVISION PROTEIN 1-RELATED"/>
    <property type="match status" value="1"/>
</dbReference>
<dbReference type="Pfam" id="PF00400">
    <property type="entry name" value="WD40"/>
    <property type="match status" value="3"/>
</dbReference>
<sequence>MEARILLQSDWYTAFRENEGDVWVSCKIPGKPTVYGSLKCQGVNHDGVPEVTSSEEFEVLEVSKKSIHLSCPSGRTSSKFIMPFTSFPRIHDKSITCLDISSGGGLGVSTSTDGSMRIWNCQNGENRRELTGHVYDVNCCRFFPSGMVVLSGGMDAQVKVWSCEDGSCPVTFKGHKGGILDIAIVDRGRNVVSCSRDGTARLWDCGKSACLAMVADCGAPINGCSVGVADNSINLGTPQEAPSDREVGTQDKLLLLAREDKKLQGVGLQSRTPIFEFQGSDAFNCCTFLSSVYIVAGAQDGNIYQLDVRCLSTPIQVFHKSGAPVHSIMPIREGFIASQGDGSCFIVQQDLDHSIELTGPDADPVYKVAAWEKCIFTCCRDGLVRKYQINDL</sequence>
<dbReference type="SMART" id="SM00320">
    <property type="entry name" value="WD40"/>
    <property type="match status" value="6"/>
</dbReference>
<dbReference type="Gene3D" id="2.130.10.10">
    <property type="entry name" value="YVTN repeat-like/Quinoprotein amine dehydrogenase"/>
    <property type="match status" value="2"/>
</dbReference>
<dbReference type="InterPro" id="IPR015943">
    <property type="entry name" value="WD40/YVTN_repeat-like_dom_sf"/>
</dbReference>
<dbReference type="SUPFAM" id="SSF50978">
    <property type="entry name" value="WD40 repeat-like"/>
    <property type="match status" value="1"/>
</dbReference>
<evidence type="ECO:0000256" key="4">
    <source>
        <dbReference type="ARBA" id="ARBA00038321"/>
    </source>
</evidence>
<evidence type="ECO:0000256" key="1">
    <source>
        <dbReference type="ARBA" id="ARBA00022574"/>
    </source>
</evidence>
<feature type="repeat" description="WD" evidence="7">
    <location>
        <begin position="130"/>
        <end position="171"/>
    </location>
</feature>
<dbReference type="GO" id="GO:0005829">
    <property type="term" value="C:cytosol"/>
    <property type="evidence" value="ECO:0007669"/>
    <property type="project" value="UniProtKB-ARBA"/>
</dbReference>
<evidence type="ECO:0000256" key="3">
    <source>
        <dbReference type="ARBA" id="ARBA00022942"/>
    </source>
</evidence>
<dbReference type="Proteomes" id="UP001046870">
    <property type="component" value="Chromosome 9"/>
</dbReference>
<keyword evidence="9" id="KW-1185">Reference proteome</keyword>
<dbReference type="EMBL" id="JAFDVH010000009">
    <property type="protein sequence ID" value="KAG7470683.1"/>
    <property type="molecule type" value="Genomic_DNA"/>
</dbReference>
<keyword evidence="1 7" id="KW-0853">WD repeat</keyword>
<organism evidence="8 9">
    <name type="scientific">Megalops atlanticus</name>
    <name type="common">Tarpon</name>
    <name type="synonym">Clupea gigantea</name>
    <dbReference type="NCBI Taxonomy" id="7932"/>
    <lineage>
        <taxon>Eukaryota</taxon>
        <taxon>Metazoa</taxon>
        <taxon>Chordata</taxon>
        <taxon>Craniata</taxon>
        <taxon>Vertebrata</taxon>
        <taxon>Euteleostomi</taxon>
        <taxon>Actinopterygii</taxon>
        <taxon>Neopterygii</taxon>
        <taxon>Teleostei</taxon>
        <taxon>Elopiformes</taxon>
        <taxon>Megalopidae</taxon>
        <taxon>Megalops</taxon>
    </lineage>
</organism>
<dbReference type="InterPro" id="IPR051179">
    <property type="entry name" value="WD_repeat_multifunction"/>
</dbReference>
<evidence type="ECO:0000256" key="7">
    <source>
        <dbReference type="PROSITE-ProRule" id="PRU00221"/>
    </source>
</evidence>
<dbReference type="PANTHER" id="PTHR19857:SF19">
    <property type="entry name" value="26S PROTEASOME REGULATORY SUBUNIT RPN14"/>
    <property type="match status" value="1"/>
</dbReference>
<keyword evidence="3" id="KW-0647">Proteasome</keyword>
<reference evidence="8" key="1">
    <citation type="submission" date="2021-01" db="EMBL/GenBank/DDBJ databases">
        <authorList>
            <person name="Zahm M."/>
            <person name="Roques C."/>
            <person name="Cabau C."/>
            <person name="Klopp C."/>
            <person name="Donnadieu C."/>
            <person name="Jouanno E."/>
            <person name="Lampietro C."/>
            <person name="Louis A."/>
            <person name="Herpin A."/>
            <person name="Echchiki A."/>
            <person name="Berthelot C."/>
            <person name="Parey E."/>
            <person name="Roest-Crollius H."/>
            <person name="Braasch I."/>
            <person name="Postlethwait J."/>
            <person name="Bobe J."/>
            <person name="Montfort J."/>
            <person name="Bouchez O."/>
            <person name="Begum T."/>
            <person name="Mejri S."/>
            <person name="Adams A."/>
            <person name="Chen W.-J."/>
            <person name="Guiguen Y."/>
        </authorList>
    </citation>
    <scope>NUCLEOTIDE SEQUENCE</scope>
    <source>
        <strain evidence="8">YG-15Mar2019-1</strain>
        <tissue evidence="8">Brain</tissue>
    </source>
</reference>
<evidence type="ECO:0000256" key="2">
    <source>
        <dbReference type="ARBA" id="ARBA00022737"/>
    </source>
</evidence>
<evidence type="ECO:0000256" key="6">
    <source>
        <dbReference type="ARBA" id="ARBA00075753"/>
    </source>
</evidence>
<proteinExistence type="inferred from homology"/>
<gene>
    <name evidence="8" type="ORF">MATL_G00116370</name>
</gene>
<evidence type="ECO:0000256" key="5">
    <source>
        <dbReference type="ARBA" id="ARBA00068927"/>
    </source>
</evidence>